<dbReference type="EMBL" id="FOFA01000002">
    <property type="protein sequence ID" value="SEP98145.1"/>
    <property type="molecule type" value="Genomic_DNA"/>
</dbReference>
<protein>
    <submittedName>
        <fullName evidence="1">CotH protein</fullName>
    </submittedName>
</protein>
<dbReference type="STRING" id="1036181.SAMN05421756_102133"/>
<organism evidence="1 2">
    <name type="scientific">Microlunatus flavus</name>
    <dbReference type="NCBI Taxonomy" id="1036181"/>
    <lineage>
        <taxon>Bacteria</taxon>
        <taxon>Bacillati</taxon>
        <taxon>Actinomycetota</taxon>
        <taxon>Actinomycetes</taxon>
        <taxon>Propionibacteriales</taxon>
        <taxon>Propionibacteriaceae</taxon>
        <taxon>Microlunatus</taxon>
    </lineage>
</organism>
<dbReference type="AlphaFoldDB" id="A0A1H9CA57"/>
<sequence length="547" mass="60065">MGRGRGRGLLVAVAVGAVVGAGAMVDGAAAAGPAIGLDAIRSNSSGTQASATAHVTPAKKGATVRLQALTLVTTNTDEVTKPTWKTLDTAKEDAQGEVTFALDDPLEVEHRYRAVTGSDDQVVSNEVTFAAPATTKRTGLSTVYLNTNEGHSINTRKRYFEGQFTMTASSALPRCTAVPTQSHVIAKGRGNYSWTFAKKSFTVKLDAKTDLCGMGKSKKWALIANAYDRSLLRESAAFDLGSKLTNLGWTPRSAPVDLYVNGSYRGSYLLVERITIADDRVAIDELVNGSEDPTGANDREPNVTGGYLLEWDFRHDADHNVHAGRRGWVGIKEPEDEDDGTGITKKQVSYVNSYLDATDKALYGSSWKSDTKGWKAYIDEKSAVDYYLAQELTKPVDGNMWASVYMYKPRGGKLHFGPMWDYDLAEGSARRAGGTVSPTGWYLKNPVATSAKQSSSTWFNRLNDDPDFRRAVRARWKEVYPQLKGEDAFLAAQRTVIARSADANFDKWSVKSHLSKAQVVKGSWSKEVSYLRGWLKKRISWMDDQYR</sequence>
<gene>
    <name evidence="1" type="ORF">SAMN05421756_102133</name>
</gene>
<keyword evidence="2" id="KW-1185">Reference proteome</keyword>
<dbReference type="Pfam" id="PF08757">
    <property type="entry name" value="CotH"/>
    <property type="match status" value="1"/>
</dbReference>
<dbReference type="InterPro" id="IPR014867">
    <property type="entry name" value="Spore_coat_CotH_CotH2/3/7"/>
</dbReference>
<reference evidence="2" key="1">
    <citation type="submission" date="2016-10" db="EMBL/GenBank/DDBJ databases">
        <authorList>
            <person name="Varghese N."/>
            <person name="Submissions S."/>
        </authorList>
    </citation>
    <scope>NUCLEOTIDE SEQUENCE [LARGE SCALE GENOMIC DNA]</scope>
    <source>
        <strain evidence="2">CGMCC 4.6856</strain>
    </source>
</reference>
<dbReference type="OrthoDB" id="9779955at2"/>
<dbReference type="RefSeq" id="WP_091178063.1">
    <property type="nucleotide sequence ID" value="NZ_FOFA01000002.1"/>
</dbReference>
<evidence type="ECO:0000313" key="2">
    <source>
        <dbReference type="Proteomes" id="UP000198504"/>
    </source>
</evidence>
<evidence type="ECO:0000313" key="1">
    <source>
        <dbReference type="EMBL" id="SEP98145.1"/>
    </source>
</evidence>
<proteinExistence type="predicted"/>
<name>A0A1H9CA57_9ACTN</name>
<dbReference type="Proteomes" id="UP000198504">
    <property type="component" value="Unassembled WGS sequence"/>
</dbReference>
<accession>A0A1H9CA57</accession>